<feature type="region of interest" description="Disordered" evidence="1">
    <location>
        <begin position="26"/>
        <end position="114"/>
    </location>
</feature>
<gene>
    <name evidence="2" type="ORF">RND81_05G005200</name>
</gene>
<dbReference type="AlphaFoldDB" id="A0AAW1KT23"/>
<organism evidence="2 3">
    <name type="scientific">Saponaria officinalis</name>
    <name type="common">Common soapwort</name>
    <name type="synonym">Lychnis saponaria</name>
    <dbReference type="NCBI Taxonomy" id="3572"/>
    <lineage>
        <taxon>Eukaryota</taxon>
        <taxon>Viridiplantae</taxon>
        <taxon>Streptophyta</taxon>
        <taxon>Embryophyta</taxon>
        <taxon>Tracheophyta</taxon>
        <taxon>Spermatophyta</taxon>
        <taxon>Magnoliopsida</taxon>
        <taxon>eudicotyledons</taxon>
        <taxon>Gunneridae</taxon>
        <taxon>Pentapetalae</taxon>
        <taxon>Caryophyllales</taxon>
        <taxon>Caryophyllaceae</taxon>
        <taxon>Caryophylleae</taxon>
        <taxon>Saponaria</taxon>
    </lineage>
</organism>
<comment type="caution">
    <text evidence="2">The sequence shown here is derived from an EMBL/GenBank/DDBJ whole genome shotgun (WGS) entry which is preliminary data.</text>
</comment>
<protein>
    <submittedName>
        <fullName evidence="2">Uncharacterized protein</fullName>
    </submittedName>
</protein>
<sequence>MPSRRHGAQETVSLPKAAALVDKMKSTVGARSHCRYNKPSESTRQTISHSHALRRAGQDQIPSPAQPPCSSHKAAHRGSEANPTAAPLGVPSQRLPEFLERTSEGTPQPGWWGK</sequence>
<feature type="compositionally biased region" description="Polar residues" evidence="1">
    <location>
        <begin position="39"/>
        <end position="49"/>
    </location>
</feature>
<evidence type="ECO:0000313" key="3">
    <source>
        <dbReference type="Proteomes" id="UP001443914"/>
    </source>
</evidence>
<dbReference type="EMBL" id="JBDFQZ010000005">
    <property type="protein sequence ID" value="KAK9723533.1"/>
    <property type="molecule type" value="Genomic_DNA"/>
</dbReference>
<evidence type="ECO:0000313" key="2">
    <source>
        <dbReference type="EMBL" id="KAK9723533.1"/>
    </source>
</evidence>
<accession>A0AAW1KT23</accession>
<evidence type="ECO:0000256" key="1">
    <source>
        <dbReference type="SAM" id="MobiDB-lite"/>
    </source>
</evidence>
<dbReference type="Proteomes" id="UP001443914">
    <property type="component" value="Unassembled WGS sequence"/>
</dbReference>
<proteinExistence type="predicted"/>
<name>A0AAW1KT23_SAPOF</name>
<reference evidence="2" key="1">
    <citation type="submission" date="2024-03" db="EMBL/GenBank/DDBJ databases">
        <title>WGS assembly of Saponaria officinalis var. Norfolk2.</title>
        <authorList>
            <person name="Jenkins J."/>
            <person name="Shu S."/>
            <person name="Grimwood J."/>
            <person name="Barry K."/>
            <person name="Goodstein D."/>
            <person name="Schmutz J."/>
            <person name="Leebens-Mack J."/>
            <person name="Osbourn A."/>
        </authorList>
    </citation>
    <scope>NUCLEOTIDE SEQUENCE [LARGE SCALE GENOMIC DNA]</scope>
    <source>
        <strain evidence="2">JIC</strain>
    </source>
</reference>
<keyword evidence="3" id="KW-1185">Reference proteome</keyword>